<evidence type="ECO:0008006" key="3">
    <source>
        <dbReference type="Google" id="ProtNLM"/>
    </source>
</evidence>
<dbReference type="SUPFAM" id="SSF56801">
    <property type="entry name" value="Acetyl-CoA synthetase-like"/>
    <property type="match status" value="1"/>
</dbReference>
<accession>A0ABP4VTD0</accession>
<dbReference type="EMBL" id="BAAAME010000002">
    <property type="protein sequence ID" value="GAA1732016.1"/>
    <property type="molecule type" value="Genomic_DNA"/>
</dbReference>
<proteinExistence type="predicted"/>
<evidence type="ECO:0000313" key="1">
    <source>
        <dbReference type="EMBL" id="GAA1732016.1"/>
    </source>
</evidence>
<dbReference type="Proteomes" id="UP001501057">
    <property type="component" value="Unassembled WGS sequence"/>
</dbReference>
<sequence length="150" mass="15748">MSRTSTLAFLTLDHHVVHGRADDVALSDDDGDLTFADLLDQVASLAGALRLLGLTDGDTLRIELTGRARVVAVLAALRLQVVPGDDGASIAGDPASATIGDEEVPWDLLRGLGRTDPLPAPAADLDGVERWRVEHPDVIDALLDGATLQV</sequence>
<name>A0ABP4VTD0_9ACTN</name>
<protein>
    <recommendedName>
        <fullName evidence="3">AMP-dependent synthetase/ligase domain-containing protein</fullName>
    </recommendedName>
</protein>
<keyword evidence="2" id="KW-1185">Reference proteome</keyword>
<dbReference type="RefSeq" id="WP_344198545.1">
    <property type="nucleotide sequence ID" value="NZ_BAAAME010000002.1"/>
</dbReference>
<gene>
    <name evidence="1" type="ORF">GCM10009710_10820</name>
</gene>
<dbReference type="Gene3D" id="3.40.50.980">
    <property type="match status" value="1"/>
</dbReference>
<comment type="caution">
    <text evidence="1">The sequence shown here is derived from an EMBL/GenBank/DDBJ whole genome shotgun (WGS) entry which is preliminary data.</text>
</comment>
<reference evidence="2" key="1">
    <citation type="journal article" date="2019" name="Int. J. Syst. Evol. Microbiol.">
        <title>The Global Catalogue of Microorganisms (GCM) 10K type strain sequencing project: providing services to taxonomists for standard genome sequencing and annotation.</title>
        <authorList>
            <consortium name="The Broad Institute Genomics Platform"/>
            <consortium name="The Broad Institute Genome Sequencing Center for Infectious Disease"/>
            <person name="Wu L."/>
            <person name="Ma J."/>
        </authorList>
    </citation>
    <scope>NUCLEOTIDE SEQUENCE [LARGE SCALE GENOMIC DNA]</scope>
    <source>
        <strain evidence="2">JCM 13518</strain>
    </source>
</reference>
<organism evidence="1 2">
    <name type="scientific">Aeromicrobium alkaliterrae</name>
    <dbReference type="NCBI Taxonomy" id="302168"/>
    <lineage>
        <taxon>Bacteria</taxon>
        <taxon>Bacillati</taxon>
        <taxon>Actinomycetota</taxon>
        <taxon>Actinomycetes</taxon>
        <taxon>Propionibacteriales</taxon>
        <taxon>Nocardioidaceae</taxon>
        <taxon>Aeromicrobium</taxon>
    </lineage>
</organism>
<evidence type="ECO:0000313" key="2">
    <source>
        <dbReference type="Proteomes" id="UP001501057"/>
    </source>
</evidence>